<feature type="transmembrane region" description="Helical" evidence="1">
    <location>
        <begin position="142"/>
        <end position="161"/>
    </location>
</feature>
<dbReference type="AlphaFoldDB" id="A0A843UXT4"/>
<sequence length="179" mass="19435">MKAAEAGRPVPAQVCEAVTVCEAALVQSSCAADERLEAMRRSWWPYGAGSGGGKKAGSGASRAGPCVASLCRVALEVYGQRKQRLEAYKRTPRVGKGFGVSFHSSVGEDQTLVFFGKHLVGAVEITPVAFFCSFHFCYVVEIDPGAIVLSISFVLFSSFRFQRSIRFTQRRNMEVGLDI</sequence>
<reference evidence="2" key="1">
    <citation type="submission" date="2017-07" db="EMBL/GenBank/DDBJ databases">
        <title>Taro Niue Genome Assembly and Annotation.</title>
        <authorList>
            <person name="Atibalentja N."/>
            <person name="Keating K."/>
            <person name="Fields C.J."/>
        </authorList>
    </citation>
    <scope>NUCLEOTIDE SEQUENCE</scope>
    <source>
        <strain evidence="2">Niue_2</strain>
        <tissue evidence="2">Leaf</tissue>
    </source>
</reference>
<name>A0A843UXT4_COLES</name>
<dbReference type="Proteomes" id="UP000652761">
    <property type="component" value="Unassembled WGS sequence"/>
</dbReference>
<evidence type="ECO:0000313" key="3">
    <source>
        <dbReference type="Proteomes" id="UP000652761"/>
    </source>
</evidence>
<gene>
    <name evidence="2" type="ORF">Taro_020998</name>
</gene>
<accession>A0A843UXT4</accession>
<keyword evidence="1" id="KW-1133">Transmembrane helix</keyword>
<keyword evidence="1" id="KW-0812">Transmembrane</keyword>
<keyword evidence="3" id="KW-1185">Reference proteome</keyword>
<dbReference type="EMBL" id="NMUH01001056">
    <property type="protein sequence ID" value="MQL88438.1"/>
    <property type="molecule type" value="Genomic_DNA"/>
</dbReference>
<comment type="caution">
    <text evidence="2">The sequence shown here is derived from an EMBL/GenBank/DDBJ whole genome shotgun (WGS) entry which is preliminary data.</text>
</comment>
<keyword evidence="1" id="KW-0472">Membrane</keyword>
<evidence type="ECO:0000256" key="1">
    <source>
        <dbReference type="SAM" id="Phobius"/>
    </source>
</evidence>
<protein>
    <submittedName>
        <fullName evidence="2">Uncharacterized protein</fullName>
    </submittedName>
</protein>
<proteinExistence type="predicted"/>
<organism evidence="2 3">
    <name type="scientific">Colocasia esculenta</name>
    <name type="common">Wild taro</name>
    <name type="synonym">Arum esculentum</name>
    <dbReference type="NCBI Taxonomy" id="4460"/>
    <lineage>
        <taxon>Eukaryota</taxon>
        <taxon>Viridiplantae</taxon>
        <taxon>Streptophyta</taxon>
        <taxon>Embryophyta</taxon>
        <taxon>Tracheophyta</taxon>
        <taxon>Spermatophyta</taxon>
        <taxon>Magnoliopsida</taxon>
        <taxon>Liliopsida</taxon>
        <taxon>Araceae</taxon>
        <taxon>Aroideae</taxon>
        <taxon>Colocasieae</taxon>
        <taxon>Colocasia</taxon>
    </lineage>
</organism>
<evidence type="ECO:0000313" key="2">
    <source>
        <dbReference type="EMBL" id="MQL88438.1"/>
    </source>
</evidence>